<evidence type="ECO:0000313" key="2">
    <source>
        <dbReference type="EMBL" id="MBX43705.1"/>
    </source>
</evidence>
<feature type="compositionally biased region" description="Polar residues" evidence="1">
    <location>
        <begin position="1"/>
        <end position="15"/>
    </location>
</feature>
<evidence type="ECO:0000256" key="1">
    <source>
        <dbReference type="SAM" id="MobiDB-lite"/>
    </source>
</evidence>
<accession>A0A2P2NMN3</accession>
<reference evidence="2" key="1">
    <citation type="submission" date="2018-02" db="EMBL/GenBank/DDBJ databases">
        <title>Rhizophora mucronata_Transcriptome.</title>
        <authorList>
            <person name="Meera S.P."/>
            <person name="Sreeshan A."/>
            <person name="Augustine A."/>
        </authorList>
    </citation>
    <scope>NUCLEOTIDE SEQUENCE</scope>
    <source>
        <tissue evidence="2">Leaf</tissue>
    </source>
</reference>
<feature type="region of interest" description="Disordered" evidence="1">
    <location>
        <begin position="1"/>
        <end position="40"/>
    </location>
</feature>
<name>A0A2P2NMN3_RHIMU</name>
<dbReference type="AlphaFoldDB" id="A0A2P2NMN3"/>
<dbReference type="EMBL" id="GGEC01063221">
    <property type="protein sequence ID" value="MBX43705.1"/>
    <property type="molecule type" value="Transcribed_RNA"/>
</dbReference>
<organism evidence="2">
    <name type="scientific">Rhizophora mucronata</name>
    <name type="common">Asiatic mangrove</name>
    <dbReference type="NCBI Taxonomy" id="61149"/>
    <lineage>
        <taxon>Eukaryota</taxon>
        <taxon>Viridiplantae</taxon>
        <taxon>Streptophyta</taxon>
        <taxon>Embryophyta</taxon>
        <taxon>Tracheophyta</taxon>
        <taxon>Spermatophyta</taxon>
        <taxon>Magnoliopsida</taxon>
        <taxon>eudicotyledons</taxon>
        <taxon>Gunneridae</taxon>
        <taxon>Pentapetalae</taxon>
        <taxon>rosids</taxon>
        <taxon>fabids</taxon>
        <taxon>Malpighiales</taxon>
        <taxon>Rhizophoraceae</taxon>
        <taxon>Rhizophora</taxon>
    </lineage>
</organism>
<proteinExistence type="predicted"/>
<sequence length="40" mass="4742">MTPRQNKPTSLNTKTDLPMYLNMQKPDSPTMKIKETYRDQ</sequence>
<protein>
    <submittedName>
        <fullName evidence="2">Uncharacterized protein</fullName>
    </submittedName>
</protein>